<name>A0A2U2PAJ6_9SPHI</name>
<dbReference type="Proteomes" id="UP000245647">
    <property type="component" value="Unassembled WGS sequence"/>
</dbReference>
<reference evidence="1 2" key="1">
    <citation type="submission" date="2018-04" db="EMBL/GenBank/DDBJ databases">
        <title>Pedobacter chongqingensis sp. nov., isolated from a rottenly hemp rope.</title>
        <authorList>
            <person name="Cai Y."/>
        </authorList>
    </citation>
    <scope>NUCLEOTIDE SEQUENCE [LARGE SCALE GENOMIC DNA]</scope>
    <source>
        <strain evidence="1 2">FJ4-8</strain>
    </source>
</reference>
<dbReference type="AlphaFoldDB" id="A0A2U2PAJ6"/>
<dbReference type="RefSeq" id="WP_109418020.1">
    <property type="nucleotide sequence ID" value="NZ_QEAS01000025.1"/>
</dbReference>
<keyword evidence="2" id="KW-1185">Reference proteome</keyword>
<sequence length="108" mass="12065">MRKTIAKKLISILFLSIFMSKMVISVAPLIKAHLDCKTVNAVIMQLEIEHSKPSDGKEFSAKEFITFNYPGISISSPLWMLNTGHVHTDQDKHVQAFYPSVPTPPPNA</sequence>
<comment type="caution">
    <text evidence="1">The sequence shown here is derived from an EMBL/GenBank/DDBJ whole genome shotgun (WGS) entry which is preliminary data.</text>
</comment>
<accession>A0A2U2PAJ6</accession>
<dbReference type="EMBL" id="QEAS01000025">
    <property type="protein sequence ID" value="PWG78418.1"/>
    <property type="molecule type" value="Genomic_DNA"/>
</dbReference>
<gene>
    <name evidence="1" type="ORF">DDR33_22320</name>
</gene>
<dbReference type="OrthoDB" id="769806at2"/>
<protein>
    <submittedName>
        <fullName evidence="1">Uncharacterized protein</fullName>
    </submittedName>
</protein>
<organism evidence="1 2">
    <name type="scientific">Pararcticibacter amylolyticus</name>
    <dbReference type="NCBI Taxonomy" id="2173175"/>
    <lineage>
        <taxon>Bacteria</taxon>
        <taxon>Pseudomonadati</taxon>
        <taxon>Bacteroidota</taxon>
        <taxon>Sphingobacteriia</taxon>
        <taxon>Sphingobacteriales</taxon>
        <taxon>Sphingobacteriaceae</taxon>
        <taxon>Pararcticibacter</taxon>
    </lineage>
</organism>
<evidence type="ECO:0000313" key="1">
    <source>
        <dbReference type="EMBL" id="PWG78418.1"/>
    </source>
</evidence>
<evidence type="ECO:0000313" key="2">
    <source>
        <dbReference type="Proteomes" id="UP000245647"/>
    </source>
</evidence>
<proteinExistence type="predicted"/>